<evidence type="ECO:0000256" key="1">
    <source>
        <dbReference type="SAM" id="Phobius"/>
    </source>
</evidence>
<keyword evidence="3" id="KW-1185">Reference proteome</keyword>
<name>A0A6G0YDR6_APHCR</name>
<sequence length="91" mass="10243">MYVPIASVVSWVVLGINAQRGFITKLIKKKKKKTDINIIVIIAAIEPMNRYIVISLLLSVHRKKKHFTPIPCSHGLFVTHSPTPDHPAIIH</sequence>
<protein>
    <submittedName>
        <fullName evidence="2">Uncharacterized protein</fullName>
    </submittedName>
</protein>
<feature type="non-terminal residue" evidence="2">
    <location>
        <position position="91"/>
    </location>
</feature>
<comment type="caution">
    <text evidence="2">The sequence shown here is derived from an EMBL/GenBank/DDBJ whole genome shotgun (WGS) entry which is preliminary data.</text>
</comment>
<dbReference type="EMBL" id="VUJU01004579">
    <property type="protein sequence ID" value="KAF0753918.1"/>
    <property type="molecule type" value="Genomic_DNA"/>
</dbReference>
<gene>
    <name evidence="2" type="ORF">FWK35_00037456</name>
</gene>
<keyword evidence="1" id="KW-0472">Membrane</keyword>
<dbReference type="Proteomes" id="UP000478052">
    <property type="component" value="Unassembled WGS sequence"/>
</dbReference>
<proteinExistence type="predicted"/>
<organism evidence="2 3">
    <name type="scientific">Aphis craccivora</name>
    <name type="common">Cowpea aphid</name>
    <dbReference type="NCBI Taxonomy" id="307492"/>
    <lineage>
        <taxon>Eukaryota</taxon>
        <taxon>Metazoa</taxon>
        <taxon>Ecdysozoa</taxon>
        <taxon>Arthropoda</taxon>
        <taxon>Hexapoda</taxon>
        <taxon>Insecta</taxon>
        <taxon>Pterygota</taxon>
        <taxon>Neoptera</taxon>
        <taxon>Paraneoptera</taxon>
        <taxon>Hemiptera</taxon>
        <taxon>Sternorrhyncha</taxon>
        <taxon>Aphidomorpha</taxon>
        <taxon>Aphidoidea</taxon>
        <taxon>Aphididae</taxon>
        <taxon>Aphidini</taxon>
        <taxon>Aphis</taxon>
        <taxon>Aphis</taxon>
    </lineage>
</organism>
<accession>A0A6G0YDR6</accession>
<evidence type="ECO:0000313" key="3">
    <source>
        <dbReference type="Proteomes" id="UP000478052"/>
    </source>
</evidence>
<evidence type="ECO:0000313" key="2">
    <source>
        <dbReference type="EMBL" id="KAF0753918.1"/>
    </source>
</evidence>
<feature type="transmembrane region" description="Helical" evidence="1">
    <location>
        <begin position="36"/>
        <end position="58"/>
    </location>
</feature>
<keyword evidence="1" id="KW-0812">Transmembrane</keyword>
<dbReference type="AlphaFoldDB" id="A0A6G0YDR6"/>
<reference evidence="2 3" key="1">
    <citation type="submission" date="2019-08" db="EMBL/GenBank/DDBJ databases">
        <title>Whole genome of Aphis craccivora.</title>
        <authorList>
            <person name="Voronova N.V."/>
            <person name="Shulinski R.S."/>
            <person name="Bandarenka Y.V."/>
            <person name="Zhorov D.G."/>
            <person name="Warner D."/>
        </authorList>
    </citation>
    <scope>NUCLEOTIDE SEQUENCE [LARGE SCALE GENOMIC DNA]</scope>
    <source>
        <strain evidence="2">180601</strain>
        <tissue evidence="2">Whole Body</tissue>
    </source>
</reference>
<keyword evidence="1" id="KW-1133">Transmembrane helix</keyword>